<accession>A0A7X5F0R4</accession>
<gene>
    <name evidence="1" type="ORF">GWI72_00085</name>
</gene>
<keyword evidence="2" id="KW-1185">Reference proteome</keyword>
<proteinExistence type="predicted"/>
<sequence length="166" mass="19017">MQINFTREQILEYAGRYVYDADDVLGAQMEAAAQRGHMTREDLIEVARWKWRGGRTRQLCSQHTEAEVREITGVSFAAGSERLRIGALLALRGVQWPMASVILHFAFPDRYPILDVRAMNTVGGSTLYNFEKWLEYCELCRATARRHAVSMRTLDKALWAFDKDAS</sequence>
<protein>
    <submittedName>
        <fullName evidence="1">Uncharacterized protein</fullName>
    </submittedName>
</protein>
<dbReference type="Proteomes" id="UP000586722">
    <property type="component" value="Unassembled WGS sequence"/>
</dbReference>
<name>A0A7X5F0R4_9HYPH</name>
<organism evidence="1 2">
    <name type="scientific">Pannonibacter tanglangensis</name>
    <dbReference type="NCBI Taxonomy" id="2750084"/>
    <lineage>
        <taxon>Bacteria</taxon>
        <taxon>Pseudomonadati</taxon>
        <taxon>Pseudomonadota</taxon>
        <taxon>Alphaproteobacteria</taxon>
        <taxon>Hyphomicrobiales</taxon>
        <taxon>Stappiaceae</taxon>
        <taxon>Pannonibacter</taxon>
    </lineage>
</organism>
<dbReference type="EMBL" id="JAABLQ010000001">
    <property type="protein sequence ID" value="NBN76660.1"/>
    <property type="molecule type" value="Genomic_DNA"/>
</dbReference>
<dbReference type="AlphaFoldDB" id="A0A7X5F0R4"/>
<dbReference type="RefSeq" id="WP_161707345.1">
    <property type="nucleotide sequence ID" value="NZ_JAABLQ010000001.1"/>
</dbReference>
<evidence type="ECO:0000313" key="2">
    <source>
        <dbReference type="Proteomes" id="UP000586722"/>
    </source>
</evidence>
<comment type="caution">
    <text evidence="1">The sequence shown here is derived from an EMBL/GenBank/DDBJ whole genome shotgun (WGS) entry which is preliminary data.</text>
</comment>
<reference evidence="2" key="1">
    <citation type="submission" date="2020-01" db="EMBL/GenBank/DDBJ databases">
        <authorList>
            <person name="Fang Y."/>
            <person name="Sun R."/>
            <person name="Nie L."/>
            <person name="He J."/>
            <person name="Hao L."/>
            <person name="Wang L."/>
            <person name="Su S."/>
            <person name="Lv E."/>
            <person name="Zhang Z."/>
            <person name="Xie R."/>
            <person name="Liu H."/>
        </authorList>
    </citation>
    <scope>NUCLEOTIDE SEQUENCE [LARGE SCALE GENOMIC DNA]</scope>
    <source>
        <strain evidence="2">XCT-53</strain>
    </source>
</reference>
<evidence type="ECO:0000313" key="1">
    <source>
        <dbReference type="EMBL" id="NBN76660.1"/>
    </source>
</evidence>